<dbReference type="EMBL" id="JARVKF010000257">
    <property type="protein sequence ID" value="KAK9420155.1"/>
    <property type="molecule type" value="Genomic_DNA"/>
</dbReference>
<keyword evidence="3" id="KW-0804">Transcription</keyword>
<evidence type="ECO:0000256" key="4">
    <source>
        <dbReference type="ARBA" id="ARBA00023242"/>
    </source>
</evidence>
<proteinExistence type="predicted"/>
<dbReference type="InterPro" id="IPR051127">
    <property type="entry name" value="Fungal_SecMet_Regulators"/>
</dbReference>
<accession>A0ABR2UZM3</accession>
<name>A0ABR2UZM3_9PEZI</name>
<evidence type="ECO:0000313" key="6">
    <source>
        <dbReference type="EMBL" id="KAK9420155.1"/>
    </source>
</evidence>
<keyword evidence="5" id="KW-1133">Transmembrane helix</keyword>
<gene>
    <name evidence="6" type="ORF">SUNI508_06683</name>
</gene>
<evidence type="ECO:0000256" key="2">
    <source>
        <dbReference type="ARBA" id="ARBA00023125"/>
    </source>
</evidence>
<sequence length="273" mass="29764">MRPGEVDAFVVTCKLFEVMVEAYTVDYGSSTQSYGLLELSEVLQLNEKIDKIEDSLPPHLRPDVNFELYIPRDEIFTLQADAIMIRILHLHLLLLRPTILAAARQSLMLSTSSPPPKRMERAVREEVSAVCIQGAISVINILHMNLHSQSQIMGSIALFVTLLAATVIVAASLVPGLEVSLDDGGSPYRETVTKALVVLEEHRSQVEGMPGAKEQLEKFIETANLARSQRASVNQPSSSVPNVENEQFPIAVGDLTAGISSGVIPLPSLISQD</sequence>
<keyword evidence="5" id="KW-0812">Transmembrane</keyword>
<comment type="caution">
    <text evidence="6">The sequence shown here is derived from an EMBL/GenBank/DDBJ whole genome shotgun (WGS) entry which is preliminary data.</text>
</comment>
<keyword evidence="5" id="KW-0472">Membrane</keyword>
<evidence type="ECO:0000256" key="1">
    <source>
        <dbReference type="ARBA" id="ARBA00023015"/>
    </source>
</evidence>
<evidence type="ECO:0000313" key="7">
    <source>
        <dbReference type="Proteomes" id="UP001408356"/>
    </source>
</evidence>
<reference evidence="6 7" key="1">
    <citation type="journal article" date="2024" name="J. Plant Pathol.">
        <title>Sequence and assembly of the genome of Seiridium unicorne, isolate CBS 538.82, causal agent of cypress canker disease.</title>
        <authorList>
            <person name="Scali E."/>
            <person name="Rocca G.D."/>
            <person name="Danti R."/>
            <person name="Garbelotto M."/>
            <person name="Barberini S."/>
            <person name="Baroncelli R."/>
            <person name="Emiliani G."/>
        </authorList>
    </citation>
    <scope>NUCLEOTIDE SEQUENCE [LARGE SCALE GENOMIC DNA]</scope>
    <source>
        <strain evidence="6 7">BM-138-508</strain>
    </source>
</reference>
<keyword evidence="2" id="KW-0238">DNA-binding</keyword>
<keyword evidence="1" id="KW-0805">Transcription regulation</keyword>
<dbReference type="PANTHER" id="PTHR47424:SF3">
    <property type="entry name" value="REGULATORY PROTEIN GAL4"/>
    <property type="match status" value="1"/>
</dbReference>
<evidence type="ECO:0000256" key="3">
    <source>
        <dbReference type="ARBA" id="ARBA00023163"/>
    </source>
</evidence>
<keyword evidence="7" id="KW-1185">Reference proteome</keyword>
<feature type="transmembrane region" description="Helical" evidence="5">
    <location>
        <begin position="152"/>
        <end position="174"/>
    </location>
</feature>
<keyword evidence="4" id="KW-0539">Nucleus</keyword>
<dbReference type="Proteomes" id="UP001408356">
    <property type="component" value="Unassembled WGS sequence"/>
</dbReference>
<dbReference type="PANTHER" id="PTHR47424">
    <property type="entry name" value="REGULATORY PROTEIN GAL4"/>
    <property type="match status" value="1"/>
</dbReference>
<dbReference type="CDD" id="cd12148">
    <property type="entry name" value="fungal_TF_MHR"/>
    <property type="match status" value="1"/>
</dbReference>
<organism evidence="6 7">
    <name type="scientific">Seiridium unicorne</name>
    <dbReference type="NCBI Taxonomy" id="138068"/>
    <lineage>
        <taxon>Eukaryota</taxon>
        <taxon>Fungi</taxon>
        <taxon>Dikarya</taxon>
        <taxon>Ascomycota</taxon>
        <taxon>Pezizomycotina</taxon>
        <taxon>Sordariomycetes</taxon>
        <taxon>Xylariomycetidae</taxon>
        <taxon>Amphisphaeriales</taxon>
        <taxon>Sporocadaceae</taxon>
        <taxon>Seiridium</taxon>
    </lineage>
</organism>
<evidence type="ECO:0000256" key="5">
    <source>
        <dbReference type="SAM" id="Phobius"/>
    </source>
</evidence>
<protein>
    <submittedName>
        <fullName evidence="6">Zn(2)-C6 fungal-type domain-containing protein</fullName>
    </submittedName>
</protein>